<name>A0AAE9XKU2_9LACT</name>
<dbReference type="Gene3D" id="3.40.50.2000">
    <property type="entry name" value="Glycogen Phosphorylase B"/>
    <property type="match status" value="2"/>
</dbReference>
<evidence type="ECO:0000256" key="1">
    <source>
        <dbReference type="ARBA" id="ARBA00022679"/>
    </source>
</evidence>
<dbReference type="Proteomes" id="UP001179483">
    <property type="component" value="Chromosome"/>
</dbReference>
<dbReference type="Pfam" id="PF00534">
    <property type="entry name" value="Glycos_transf_1"/>
    <property type="match status" value="1"/>
</dbReference>
<reference evidence="3" key="1">
    <citation type="submission" date="2023-01" db="EMBL/GenBank/DDBJ databases">
        <title>Oxazolidinone resistance genes in florfenicol resistant enterococci from beef cattle and veal calves at slaughter.</title>
        <authorList>
            <person name="Biggel M."/>
        </authorList>
    </citation>
    <scope>NUCLEOTIDE SEQUENCE</scope>
    <source>
        <strain evidence="3">K79-1</strain>
    </source>
</reference>
<keyword evidence="3" id="KW-0328">Glycosyltransferase</keyword>
<dbReference type="GO" id="GO:0016757">
    <property type="term" value="F:glycosyltransferase activity"/>
    <property type="evidence" value="ECO:0007669"/>
    <property type="project" value="UniProtKB-KW"/>
</dbReference>
<dbReference type="EMBL" id="CP116590">
    <property type="protein sequence ID" value="WCG37236.1"/>
    <property type="molecule type" value="Genomic_DNA"/>
</dbReference>
<gene>
    <name evidence="3" type="ORF">PML80_06820</name>
</gene>
<evidence type="ECO:0000313" key="4">
    <source>
        <dbReference type="Proteomes" id="UP001179483"/>
    </source>
</evidence>
<evidence type="ECO:0000259" key="2">
    <source>
        <dbReference type="Pfam" id="PF00534"/>
    </source>
</evidence>
<evidence type="ECO:0000313" key="3">
    <source>
        <dbReference type="EMBL" id="WCG37236.1"/>
    </source>
</evidence>
<dbReference type="RefSeq" id="WP_271735524.1">
    <property type="nucleotide sequence ID" value="NZ_CP116590.1"/>
</dbReference>
<dbReference type="PANTHER" id="PTHR46401">
    <property type="entry name" value="GLYCOSYLTRANSFERASE WBBK-RELATED"/>
    <property type="match status" value="1"/>
</dbReference>
<proteinExistence type="predicted"/>
<organism evidence="3 4">
    <name type="scientific">Aerococcus urinaeequi</name>
    <dbReference type="NCBI Taxonomy" id="51665"/>
    <lineage>
        <taxon>Bacteria</taxon>
        <taxon>Bacillati</taxon>
        <taxon>Bacillota</taxon>
        <taxon>Bacilli</taxon>
        <taxon>Lactobacillales</taxon>
        <taxon>Aerococcaceae</taxon>
        <taxon>Aerococcus</taxon>
    </lineage>
</organism>
<dbReference type="EC" id="2.4.-.-" evidence="3"/>
<protein>
    <submittedName>
        <fullName evidence="3">Glycosyltransferase</fullName>
        <ecNumber evidence="3">2.4.-.-</ecNumber>
    </submittedName>
</protein>
<dbReference type="PANTHER" id="PTHR46401:SF2">
    <property type="entry name" value="GLYCOSYLTRANSFERASE WBBK-RELATED"/>
    <property type="match status" value="1"/>
</dbReference>
<dbReference type="InterPro" id="IPR001296">
    <property type="entry name" value="Glyco_trans_1"/>
</dbReference>
<accession>A0AAE9XKU2</accession>
<sequence>MNILHIAPINFSKHSGLSTVIPNIIENQNITEGINSSLLLSRPVSEELINESKEKYKFKIYDYTNLKKIDKSSNSIHWNEIDLAVIHSTYIPMHLKAVKYLTKADIPYILVPHGAMTYGMLSHKKWKKKIGNILFFNKVVRKASAIQFLSKEEKERTKEYSKYTFIVENGMDISSFTKENFNSTGLKFTSISRLEWNVKGLDRQLELVNSNQSIMRTNKCKMLICGPDENNTVSKMKQFIKEKNLEDIVTISGPIYDDKKKDILLDTDVFVLLSRAEGQPMGVLEALSMGIPCLVSPGSNLAEDTQKYNFGWETDDSIEDMSDKLLEIIDQPEQLKVKSKNARNFINTEHSWEKITKDSLNYYKIILDKYIGG</sequence>
<dbReference type="SUPFAM" id="SSF53756">
    <property type="entry name" value="UDP-Glycosyltransferase/glycogen phosphorylase"/>
    <property type="match status" value="1"/>
</dbReference>
<dbReference type="GO" id="GO:0009103">
    <property type="term" value="P:lipopolysaccharide biosynthetic process"/>
    <property type="evidence" value="ECO:0007669"/>
    <property type="project" value="TreeGrafter"/>
</dbReference>
<keyword evidence="1 3" id="KW-0808">Transferase</keyword>
<dbReference type="AlphaFoldDB" id="A0AAE9XKU2"/>
<feature type="domain" description="Glycosyl transferase family 1" evidence="2">
    <location>
        <begin position="176"/>
        <end position="344"/>
    </location>
</feature>